<proteinExistence type="predicted"/>
<evidence type="ECO:0000313" key="1">
    <source>
        <dbReference type="EMBL" id="KAJ8976093.1"/>
    </source>
</evidence>
<protein>
    <submittedName>
        <fullName evidence="1">Uncharacterized protein</fullName>
    </submittedName>
</protein>
<organism evidence="1 2">
    <name type="scientific">Molorchus minor</name>
    <dbReference type="NCBI Taxonomy" id="1323400"/>
    <lineage>
        <taxon>Eukaryota</taxon>
        <taxon>Metazoa</taxon>
        <taxon>Ecdysozoa</taxon>
        <taxon>Arthropoda</taxon>
        <taxon>Hexapoda</taxon>
        <taxon>Insecta</taxon>
        <taxon>Pterygota</taxon>
        <taxon>Neoptera</taxon>
        <taxon>Endopterygota</taxon>
        <taxon>Coleoptera</taxon>
        <taxon>Polyphaga</taxon>
        <taxon>Cucujiformia</taxon>
        <taxon>Chrysomeloidea</taxon>
        <taxon>Cerambycidae</taxon>
        <taxon>Lamiinae</taxon>
        <taxon>Monochamini</taxon>
        <taxon>Molorchus</taxon>
    </lineage>
</organism>
<evidence type="ECO:0000313" key="2">
    <source>
        <dbReference type="Proteomes" id="UP001162164"/>
    </source>
</evidence>
<reference evidence="1" key="1">
    <citation type="journal article" date="2023" name="Insect Mol. Biol.">
        <title>Genome sequencing provides insights into the evolution of gene families encoding plant cell wall-degrading enzymes in longhorned beetles.</title>
        <authorList>
            <person name="Shin N.R."/>
            <person name="Okamura Y."/>
            <person name="Kirsch R."/>
            <person name="Pauchet Y."/>
        </authorList>
    </citation>
    <scope>NUCLEOTIDE SEQUENCE</scope>
    <source>
        <strain evidence="1">MMC_N1</strain>
    </source>
</reference>
<gene>
    <name evidence="1" type="ORF">NQ317_011582</name>
</gene>
<keyword evidence="2" id="KW-1185">Reference proteome</keyword>
<comment type="caution">
    <text evidence="1">The sequence shown here is derived from an EMBL/GenBank/DDBJ whole genome shotgun (WGS) entry which is preliminary data.</text>
</comment>
<name>A0ABQ9JDQ6_9CUCU</name>
<dbReference type="EMBL" id="JAPWTJ010000726">
    <property type="protein sequence ID" value="KAJ8976093.1"/>
    <property type="molecule type" value="Genomic_DNA"/>
</dbReference>
<accession>A0ABQ9JDQ6</accession>
<dbReference type="Proteomes" id="UP001162164">
    <property type="component" value="Unassembled WGS sequence"/>
</dbReference>
<sequence length="220" mass="25859">MSMINKETRVQSTSRTCLDHIFLKTKCLVNTFLPIIFKTILTDHFSTLLQWDSQSEKEKYHQEQCFKMFTDNNKLKLELEKENWLDVYDCRDPNNAVDIFISKLQKVISECTRKIVVKKQNIKRNMWITAGLVNAINKKNQMYKKLQKCPNNTDLKNDFRTYRNIVSGKKQITISSKLIRTKTALIICGVALNLLKVVNQTQEEIKQIKLDNEIIRDRAK</sequence>